<dbReference type="Proteomes" id="UP000008986">
    <property type="component" value="Segment"/>
</dbReference>
<reference evidence="2" key="1">
    <citation type="submission" date="2009-07" db="EMBL/GenBank/DDBJ databases">
        <authorList>
            <person name="Kropinski A.M."/>
            <person name="Villegas A."/>
            <person name="Lingohr E.J."/>
        </authorList>
    </citation>
    <scope>NUCLEOTIDE SEQUENCE [LARGE SCALE GENOMIC DNA]</scope>
</reference>
<proteinExistence type="predicted"/>
<dbReference type="KEGG" id="vg:8684009"/>
<organism evidence="1 2">
    <name type="scientific">Delftia phage PhiW-14</name>
    <name type="common">Deftia acidovorans bacteriophage phiW-14</name>
    <dbReference type="NCBI Taxonomy" id="665032"/>
    <lineage>
        <taxon>Viruses</taxon>
        <taxon>Duplodnaviria</taxon>
        <taxon>Heunggongvirae</taxon>
        <taxon>Uroviricota</taxon>
        <taxon>Caudoviricetes</taxon>
        <taxon>Ionavirus</taxon>
        <taxon>Ionavirus W14</taxon>
    </lineage>
</organism>
<name>C9DG33_BPW14</name>
<keyword evidence="2" id="KW-1185">Reference proteome</keyword>
<organismHost>
    <name type="scientific">Delftia acidovorans</name>
    <name type="common">Pseudomonas acidovorans</name>
    <name type="synonym">Comamonas acidovorans</name>
    <dbReference type="NCBI Taxonomy" id="80866"/>
</organismHost>
<evidence type="ECO:0000313" key="1">
    <source>
        <dbReference type="EMBL" id="ACV50084.1"/>
    </source>
</evidence>
<evidence type="ECO:0000313" key="2">
    <source>
        <dbReference type="Proteomes" id="UP000008986"/>
    </source>
</evidence>
<gene>
    <name evidence="1" type="primary">62</name>
</gene>
<dbReference type="RefSeq" id="YP_003358916.1">
    <property type="nucleotide sequence ID" value="NC_013697.1"/>
</dbReference>
<protein>
    <submittedName>
        <fullName evidence="1">Uncharacterized protein</fullName>
    </submittedName>
</protein>
<accession>C9DG33</accession>
<dbReference type="EMBL" id="GQ357915">
    <property type="protein sequence ID" value="ACV50084.1"/>
    <property type="molecule type" value="Genomic_DNA"/>
</dbReference>
<dbReference type="GeneID" id="8684009"/>
<sequence>MSDLLRAATARSVGTTAVAVYTAPAGRTSVAVGFNVCNMTNSVVKFDMIYRSAAAVETYIARNFMIPPGAAYIASGGEQKFCINAGDSLMIKSDTAASLDVHVSVSEVP</sequence>